<reference evidence="1" key="2">
    <citation type="journal article" date="2023" name="IMA Fungus">
        <title>Comparative genomic study of the Penicillium genus elucidates a diverse pangenome and 15 lateral gene transfer events.</title>
        <authorList>
            <person name="Petersen C."/>
            <person name="Sorensen T."/>
            <person name="Nielsen M.R."/>
            <person name="Sondergaard T.E."/>
            <person name="Sorensen J.L."/>
            <person name="Fitzpatrick D.A."/>
            <person name="Frisvad J.C."/>
            <person name="Nielsen K.L."/>
        </authorList>
    </citation>
    <scope>NUCLEOTIDE SEQUENCE</scope>
    <source>
        <strain evidence="1">IBT 15544</strain>
    </source>
</reference>
<dbReference type="GeneID" id="83185311"/>
<comment type="caution">
    <text evidence="1">The sequence shown here is derived from an EMBL/GenBank/DDBJ whole genome shotgun (WGS) entry which is preliminary data.</text>
</comment>
<sequence length="262" mass="30200">MPQVSLFEYLMHEPPNLLIEPPIPPPSMTESKHYKSNDVKSVSHWGDFNLTTIRKYYELLTSTQIPDEPMPSAPLRRILKEGELQDYFSRLIPDRVERALGYAFDRLQSNSKLGPANFTRVGFGSGTFATFIQGGQPDLAYADPNKPRRARVNRLPGELKLFFKWNTAMQHSQNDKKRHCFLQVLSQVNFYMLKNNTRYGYIITNEEMVAIRRLDSDGNLELSTPIPWRSSANGPHPPRLTMLLAFWYLGMLAADNNDWKFS</sequence>
<dbReference type="RefSeq" id="XP_058304909.1">
    <property type="nucleotide sequence ID" value="XM_058458010.1"/>
</dbReference>
<proteinExistence type="predicted"/>
<gene>
    <name evidence="1" type="ORF">N7498_010954</name>
</gene>
<name>A0A9W9J7I1_9EURO</name>
<dbReference type="AlphaFoldDB" id="A0A9W9J7I1"/>
<evidence type="ECO:0000313" key="2">
    <source>
        <dbReference type="Proteomes" id="UP001150904"/>
    </source>
</evidence>
<reference evidence="1" key="1">
    <citation type="submission" date="2022-12" db="EMBL/GenBank/DDBJ databases">
        <authorList>
            <person name="Petersen C."/>
        </authorList>
    </citation>
    <scope>NUCLEOTIDE SEQUENCE</scope>
    <source>
        <strain evidence="1">IBT 15544</strain>
    </source>
</reference>
<accession>A0A9W9J7I1</accession>
<organism evidence="1 2">
    <name type="scientific">Penicillium cinerascens</name>
    <dbReference type="NCBI Taxonomy" id="70096"/>
    <lineage>
        <taxon>Eukaryota</taxon>
        <taxon>Fungi</taxon>
        <taxon>Dikarya</taxon>
        <taxon>Ascomycota</taxon>
        <taxon>Pezizomycotina</taxon>
        <taxon>Eurotiomycetes</taxon>
        <taxon>Eurotiomycetidae</taxon>
        <taxon>Eurotiales</taxon>
        <taxon>Aspergillaceae</taxon>
        <taxon>Penicillium</taxon>
    </lineage>
</organism>
<protein>
    <submittedName>
        <fullName evidence="1">Uncharacterized protein</fullName>
    </submittedName>
</protein>
<evidence type="ECO:0000313" key="1">
    <source>
        <dbReference type="EMBL" id="KAJ5191969.1"/>
    </source>
</evidence>
<dbReference type="EMBL" id="JAPQKR010000016">
    <property type="protein sequence ID" value="KAJ5191969.1"/>
    <property type="molecule type" value="Genomic_DNA"/>
</dbReference>
<dbReference type="OrthoDB" id="4367324at2759"/>
<keyword evidence="2" id="KW-1185">Reference proteome</keyword>
<dbReference type="Proteomes" id="UP001150904">
    <property type="component" value="Unassembled WGS sequence"/>
</dbReference>